<dbReference type="Proteomes" id="UP001151760">
    <property type="component" value="Unassembled WGS sequence"/>
</dbReference>
<name>A0ABQ5D9K2_9ASTR</name>
<keyword evidence="2" id="KW-1185">Reference proteome</keyword>
<comment type="caution">
    <text evidence="1">The sequence shown here is derived from an EMBL/GenBank/DDBJ whole genome shotgun (WGS) entry which is preliminary data.</text>
</comment>
<reference evidence="1" key="2">
    <citation type="submission" date="2022-01" db="EMBL/GenBank/DDBJ databases">
        <authorList>
            <person name="Yamashiro T."/>
            <person name="Shiraishi A."/>
            <person name="Satake H."/>
            <person name="Nakayama K."/>
        </authorList>
    </citation>
    <scope>NUCLEOTIDE SEQUENCE</scope>
</reference>
<accession>A0ABQ5D9K2</accession>
<organism evidence="1 2">
    <name type="scientific">Tanacetum coccineum</name>
    <dbReference type="NCBI Taxonomy" id="301880"/>
    <lineage>
        <taxon>Eukaryota</taxon>
        <taxon>Viridiplantae</taxon>
        <taxon>Streptophyta</taxon>
        <taxon>Embryophyta</taxon>
        <taxon>Tracheophyta</taxon>
        <taxon>Spermatophyta</taxon>
        <taxon>Magnoliopsida</taxon>
        <taxon>eudicotyledons</taxon>
        <taxon>Gunneridae</taxon>
        <taxon>Pentapetalae</taxon>
        <taxon>asterids</taxon>
        <taxon>campanulids</taxon>
        <taxon>Asterales</taxon>
        <taxon>Asteraceae</taxon>
        <taxon>Asteroideae</taxon>
        <taxon>Anthemideae</taxon>
        <taxon>Anthemidinae</taxon>
        <taxon>Tanacetum</taxon>
    </lineage>
</organism>
<evidence type="ECO:0008006" key="3">
    <source>
        <dbReference type="Google" id="ProtNLM"/>
    </source>
</evidence>
<evidence type="ECO:0000313" key="2">
    <source>
        <dbReference type="Proteomes" id="UP001151760"/>
    </source>
</evidence>
<reference evidence="1" key="1">
    <citation type="journal article" date="2022" name="Int. J. Mol. Sci.">
        <title>Draft Genome of Tanacetum Coccineum: Genomic Comparison of Closely Related Tanacetum-Family Plants.</title>
        <authorList>
            <person name="Yamashiro T."/>
            <person name="Shiraishi A."/>
            <person name="Nakayama K."/>
            <person name="Satake H."/>
        </authorList>
    </citation>
    <scope>NUCLEOTIDE SEQUENCE</scope>
</reference>
<protein>
    <recommendedName>
        <fullName evidence="3">Secreted protein</fullName>
    </recommendedName>
</protein>
<dbReference type="EMBL" id="BQNB010015092">
    <property type="protein sequence ID" value="GJT35930.1"/>
    <property type="molecule type" value="Genomic_DNA"/>
</dbReference>
<proteinExistence type="predicted"/>
<gene>
    <name evidence="1" type="ORF">Tco_0926349</name>
</gene>
<evidence type="ECO:0000313" key="1">
    <source>
        <dbReference type="EMBL" id="GJT35930.1"/>
    </source>
</evidence>
<sequence length="115" mass="13127">MLAFCSRFPIQYSLLCMAKSRIPLVRLWLAAGAWTPSLRVWLSVSAGMLLSLCGRGEESEYPFFEGDGSSFDEWRDYSMAGDDYEGPPVFDDDQYEEESVPVYDTDIEDVIEEEE</sequence>